<evidence type="ECO:0000259" key="3">
    <source>
        <dbReference type="Pfam" id="PF07486"/>
    </source>
</evidence>
<dbReference type="Proteomes" id="UP000798488">
    <property type="component" value="Unassembled WGS sequence"/>
</dbReference>
<evidence type="ECO:0000313" key="4">
    <source>
        <dbReference type="EMBL" id="KAF1085115.1"/>
    </source>
</evidence>
<dbReference type="EMBL" id="LSRS01000003">
    <property type="protein sequence ID" value="KAF1085115.1"/>
    <property type="molecule type" value="Genomic_DNA"/>
</dbReference>
<dbReference type="InterPro" id="IPR042047">
    <property type="entry name" value="SleB_dom1"/>
</dbReference>
<accession>A0A9D2WQ77</accession>
<protein>
    <submittedName>
        <fullName evidence="4">Spore cortex-lytic enzyme</fullName>
    </submittedName>
</protein>
<comment type="caution">
    <text evidence="4">The sequence shown here is derived from an EMBL/GenBank/DDBJ whole genome shotgun (WGS) entry which is preliminary data.</text>
</comment>
<dbReference type="InterPro" id="IPR036365">
    <property type="entry name" value="PGBD-like_sf"/>
</dbReference>
<gene>
    <name evidence="4" type="primary">sleB_3</name>
    <name evidence="4" type="ORF">SPSYN_01251</name>
</gene>
<dbReference type="OrthoDB" id="9785345at2"/>
<keyword evidence="1" id="KW-0812">Transmembrane</keyword>
<feature type="domain" description="Peptidoglycan binding-like" evidence="2">
    <location>
        <begin position="51"/>
        <end position="107"/>
    </location>
</feature>
<feature type="domain" description="Cell wall hydrolase SleB" evidence="3">
    <location>
        <begin position="136"/>
        <end position="233"/>
    </location>
</feature>
<evidence type="ECO:0000313" key="5">
    <source>
        <dbReference type="Proteomes" id="UP000798488"/>
    </source>
</evidence>
<dbReference type="InterPro" id="IPR036366">
    <property type="entry name" value="PGBDSf"/>
</dbReference>
<organism evidence="4 5">
    <name type="scientific">Sporotomaculum syntrophicum</name>
    <dbReference type="NCBI Taxonomy" id="182264"/>
    <lineage>
        <taxon>Bacteria</taxon>
        <taxon>Bacillati</taxon>
        <taxon>Bacillota</taxon>
        <taxon>Clostridia</taxon>
        <taxon>Eubacteriales</taxon>
        <taxon>Desulfallaceae</taxon>
        <taxon>Sporotomaculum</taxon>
    </lineage>
</organism>
<dbReference type="RefSeq" id="WP_161821628.1">
    <property type="nucleotide sequence ID" value="NZ_LSRS01000003.1"/>
</dbReference>
<evidence type="ECO:0000259" key="2">
    <source>
        <dbReference type="Pfam" id="PF01471"/>
    </source>
</evidence>
<sequence>MYLDQCKLPKGWMRENKLWQAFGGGLLVVLLLVSGWSLQKEGRTVLSWGDRGSDVTNIQRDLKTADFYHGSVTGFYDRKTTAAVRKFQQQKKLSVSGVADNQTRALLAALASREREITEQNIRLLSALIESEAADEPFLGKVAVGAVVVNRMHSGIYPATLEGVIFQSGAFQTVKNGQFGRPVSTDARRAAIDALNGEDPTGGCLFFWNPAKSNSPWSWQQREVTKIGRHIFAK</sequence>
<proteinExistence type="predicted"/>
<dbReference type="GO" id="GO:0016787">
    <property type="term" value="F:hydrolase activity"/>
    <property type="evidence" value="ECO:0007669"/>
    <property type="project" value="InterPro"/>
</dbReference>
<keyword evidence="5" id="KW-1185">Reference proteome</keyword>
<dbReference type="Pfam" id="PF07486">
    <property type="entry name" value="Hydrolase_2"/>
    <property type="match status" value="1"/>
</dbReference>
<dbReference type="Gene3D" id="6.20.240.60">
    <property type="match status" value="1"/>
</dbReference>
<keyword evidence="1" id="KW-1133">Transmembrane helix</keyword>
<keyword evidence="1" id="KW-0472">Membrane</keyword>
<name>A0A9D2WQ77_9FIRM</name>
<dbReference type="Pfam" id="PF01471">
    <property type="entry name" value="PG_binding_1"/>
    <property type="match status" value="1"/>
</dbReference>
<dbReference type="InterPro" id="IPR002477">
    <property type="entry name" value="Peptidoglycan-bd-like"/>
</dbReference>
<dbReference type="SUPFAM" id="SSF47090">
    <property type="entry name" value="PGBD-like"/>
    <property type="match status" value="1"/>
</dbReference>
<evidence type="ECO:0000256" key="1">
    <source>
        <dbReference type="SAM" id="Phobius"/>
    </source>
</evidence>
<dbReference type="Gene3D" id="1.10.10.2520">
    <property type="entry name" value="Cell wall hydrolase SleB, domain 1"/>
    <property type="match status" value="1"/>
</dbReference>
<dbReference type="AlphaFoldDB" id="A0A9D2WQ77"/>
<dbReference type="InterPro" id="IPR011105">
    <property type="entry name" value="Cell_wall_hydrolase_SleB"/>
</dbReference>
<feature type="transmembrane region" description="Helical" evidence="1">
    <location>
        <begin position="18"/>
        <end position="38"/>
    </location>
</feature>
<dbReference type="Gene3D" id="1.10.101.10">
    <property type="entry name" value="PGBD-like superfamily/PGBD"/>
    <property type="match status" value="1"/>
</dbReference>
<reference evidence="4" key="1">
    <citation type="submission" date="2016-02" db="EMBL/GenBank/DDBJ databases">
        <title>Draft Genome Sequence of Sporotomaculum syntrophicum Strain FB, a Syntrophic Benzoate Degrader.</title>
        <authorList>
            <person name="Nobu M.K."/>
            <person name="Narihiro T."/>
            <person name="Qiu Y.-L."/>
            <person name="Ohashi A."/>
            <person name="Liu W.-T."/>
            <person name="Yuji S."/>
        </authorList>
    </citation>
    <scope>NUCLEOTIDE SEQUENCE</scope>
    <source>
        <strain evidence="4">FB</strain>
    </source>
</reference>